<organism evidence="2 3">
    <name type="scientific">Halobaculum halobium</name>
    <dbReference type="NCBI Taxonomy" id="3032281"/>
    <lineage>
        <taxon>Archaea</taxon>
        <taxon>Methanobacteriati</taxon>
        <taxon>Methanobacteriota</taxon>
        <taxon>Stenosarchaea group</taxon>
        <taxon>Halobacteria</taxon>
        <taxon>Halobacteriales</taxon>
        <taxon>Haloferacaceae</taxon>
        <taxon>Halobaculum</taxon>
    </lineage>
</organism>
<evidence type="ECO:0000256" key="1">
    <source>
        <dbReference type="SAM" id="MobiDB-lite"/>
    </source>
</evidence>
<sequence length="63" mass="6519">MSANTIIAYTAVKNSTDPSAPMSPLNGSPNATANTKKTTTTCPRMMSSLSASDSIQRSSSHVT</sequence>
<comment type="caution">
    <text evidence="2">The sequence shown here is derived from an EMBL/GenBank/DDBJ whole genome shotgun (WGS) entry which is preliminary data.</text>
</comment>
<feature type="compositionally biased region" description="Polar residues" evidence="1">
    <location>
        <begin position="47"/>
        <end position="63"/>
    </location>
</feature>
<accession>A0ABD5TE77</accession>
<reference evidence="2 3" key="1">
    <citation type="journal article" date="2019" name="Int. J. Syst. Evol. Microbiol.">
        <title>The Global Catalogue of Microorganisms (GCM) 10K type strain sequencing project: providing services to taxonomists for standard genome sequencing and annotation.</title>
        <authorList>
            <consortium name="The Broad Institute Genomics Platform"/>
            <consortium name="The Broad Institute Genome Sequencing Center for Infectious Disease"/>
            <person name="Wu L."/>
            <person name="Ma J."/>
        </authorList>
    </citation>
    <scope>NUCLEOTIDE SEQUENCE [LARGE SCALE GENOMIC DNA]</scope>
    <source>
        <strain evidence="2 3">SYNS20</strain>
    </source>
</reference>
<evidence type="ECO:0000313" key="2">
    <source>
        <dbReference type="EMBL" id="MFC6785803.1"/>
    </source>
</evidence>
<name>A0ABD5TE77_9EURY</name>
<feature type="compositionally biased region" description="Low complexity" evidence="1">
    <location>
        <begin position="30"/>
        <end position="41"/>
    </location>
</feature>
<dbReference type="AlphaFoldDB" id="A0ABD5TE77"/>
<keyword evidence="3" id="KW-1185">Reference proteome</keyword>
<dbReference type="Proteomes" id="UP001596443">
    <property type="component" value="Unassembled WGS sequence"/>
</dbReference>
<evidence type="ECO:0000313" key="3">
    <source>
        <dbReference type="Proteomes" id="UP001596443"/>
    </source>
</evidence>
<dbReference type="RefSeq" id="WP_390215452.1">
    <property type="nucleotide sequence ID" value="NZ_JBHSWX010000012.1"/>
</dbReference>
<proteinExistence type="predicted"/>
<protein>
    <submittedName>
        <fullName evidence="2">Uncharacterized protein</fullName>
    </submittedName>
</protein>
<feature type="region of interest" description="Disordered" evidence="1">
    <location>
        <begin position="14"/>
        <end position="63"/>
    </location>
</feature>
<dbReference type="EMBL" id="JBHSWX010000012">
    <property type="protein sequence ID" value="MFC6785803.1"/>
    <property type="molecule type" value="Genomic_DNA"/>
</dbReference>
<gene>
    <name evidence="2" type="ORF">ACFQFD_07400</name>
</gene>